<accession>X1T6P8</accession>
<evidence type="ECO:0000313" key="1">
    <source>
        <dbReference type="EMBL" id="GAJ00998.1"/>
    </source>
</evidence>
<comment type="caution">
    <text evidence="1">The sequence shown here is derived from an EMBL/GenBank/DDBJ whole genome shotgun (WGS) entry which is preliminary data.</text>
</comment>
<sequence length="58" mass="6845">MAWYIVKIETTKTQTRITIPKVLSEEARIKGGMYCKMRIIKDRTIEIKELDIDEEEAD</sequence>
<dbReference type="EMBL" id="BARW01019946">
    <property type="protein sequence ID" value="GAJ00998.1"/>
    <property type="molecule type" value="Genomic_DNA"/>
</dbReference>
<reference evidence="1" key="1">
    <citation type="journal article" date="2014" name="Front. Microbiol.">
        <title>High frequency of phylogenetically diverse reductive dehalogenase-homologous genes in deep subseafloor sedimentary metagenomes.</title>
        <authorList>
            <person name="Kawai M."/>
            <person name="Futagami T."/>
            <person name="Toyoda A."/>
            <person name="Takaki Y."/>
            <person name="Nishi S."/>
            <person name="Hori S."/>
            <person name="Arai W."/>
            <person name="Tsubouchi T."/>
            <person name="Morono Y."/>
            <person name="Uchiyama I."/>
            <person name="Ito T."/>
            <person name="Fujiyama A."/>
            <person name="Inagaki F."/>
            <person name="Takami H."/>
        </authorList>
    </citation>
    <scope>NUCLEOTIDE SEQUENCE</scope>
    <source>
        <strain evidence="1">Expedition CK06-06</strain>
    </source>
</reference>
<protein>
    <submittedName>
        <fullName evidence="1">Uncharacterized protein</fullName>
    </submittedName>
</protein>
<organism evidence="1">
    <name type="scientific">marine sediment metagenome</name>
    <dbReference type="NCBI Taxonomy" id="412755"/>
    <lineage>
        <taxon>unclassified sequences</taxon>
        <taxon>metagenomes</taxon>
        <taxon>ecological metagenomes</taxon>
    </lineage>
</organism>
<gene>
    <name evidence="1" type="ORF">S12H4_33797</name>
</gene>
<dbReference type="AlphaFoldDB" id="X1T6P8"/>
<proteinExistence type="predicted"/>
<name>X1T6P8_9ZZZZ</name>